<feature type="domain" description="SH3b" evidence="5">
    <location>
        <begin position="170"/>
        <end position="233"/>
    </location>
</feature>
<dbReference type="InterPro" id="IPR017293">
    <property type="entry name" value="N-acetylmuramoyl-L-ala_amidase"/>
</dbReference>
<accession>A0A1H4FCG9</accession>
<feature type="domain" description="SH3b" evidence="5">
    <location>
        <begin position="29"/>
        <end position="90"/>
    </location>
</feature>
<dbReference type="InterPro" id="IPR003646">
    <property type="entry name" value="SH3-like_bac-type"/>
</dbReference>
<dbReference type="InterPro" id="IPR002508">
    <property type="entry name" value="MurNAc-LAA_cat"/>
</dbReference>
<dbReference type="PROSITE" id="PS51781">
    <property type="entry name" value="SH3B"/>
    <property type="match status" value="3"/>
</dbReference>
<dbReference type="CDD" id="cd02696">
    <property type="entry name" value="MurNAc-LAA"/>
    <property type="match status" value="1"/>
</dbReference>
<dbReference type="Gene3D" id="3.40.630.40">
    <property type="entry name" value="Zn-dependent exopeptidases"/>
    <property type="match status" value="1"/>
</dbReference>
<dbReference type="GO" id="GO:0030288">
    <property type="term" value="C:outer membrane-bounded periplasmic space"/>
    <property type="evidence" value="ECO:0007669"/>
    <property type="project" value="TreeGrafter"/>
</dbReference>
<evidence type="ECO:0000256" key="1">
    <source>
        <dbReference type="ARBA" id="ARBA00022801"/>
    </source>
</evidence>
<dbReference type="Gene3D" id="2.30.30.40">
    <property type="entry name" value="SH3 Domains"/>
    <property type="match status" value="3"/>
</dbReference>
<dbReference type="PIRSF" id="PIRSF037846">
    <property type="entry name" value="Autolysin_YrvJ_prd"/>
    <property type="match status" value="1"/>
</dbReference>
<dbReference type="Proteomes" id="UP000198584">
    <property type="component" value="Unassembled WGS sequence"/>
</dbReference>
<proteinExistence type="predicted"/>
<dbReference type="SUPFAM" id="SSF53187">
    <property type="entry name" value="Zn-dependent exopeptidases"/>
    <property type="match status" value="1"/>
</dbReference>
<dbReference type="PANTHER" id="PTHR30404">
    <property type="entry name" value="N-ACETYLMURAMOYL-L-ALANINE AMIDASE"/>
    <property type="match status" value="1"/>
</dbReference>
<dbReference type="InterPro" id="IPR050695">
    <property type="entry name" value="N-acetylmuramoyl_amidase_3"/>
</dbReference>
<feature type="domain" description="SH3b" evidence="5">
    <location>
        <begin position="91"/>
        <end position="154"/>
    </location>
</feature>
<reference evidence="6 7" key="1">
    <citation type="submission" date="2016-10" db="EMBL/GenBank/DDBJ databases">
        <authorList>
            <person name="de Groot N.N."/>
        </authorList>
    </citation>
    <scope>NUCLEOTIDE SEQUENCE [LARGE SCALE GENOMIC DNA]</scope>
    <source>
        <strain evidence="6 7">CCM7597</strain>
    </source>
</reference>
<organism evidence="6 7">
    <name type="scientific">Thalassobacillus cyri</name>
    <dbReference type="NCBI Taxonomy" id="571932"/>
    <lineage>
        <taxon>Bacteria</taxon>
        <taxon>Bacillati</taxon>
        <taxon>Bacillota</taxon>
        <taxon>Bacilli</taxon>
        <taxon>Bacillales</taxon>
        <taxon>Bacillaceae</taxon>
        <taxon>Thalassobacillus</taxon>
    </lineage>
</organism>
<protein>
    <submittedName>
        <fullName evidence="6">N-acetylmuramoyl-L-alanine amidase</fullName>
    </submittedName>
</protein>
<keyword evidence="1" id="KW-0378">Hydrolase</keyword>
<feature type="signal peptide" evidence="4">
    <location>
        <begin position="1"/>
        <end position="29"/>
    </location>
</feature>
<dbReference type="GO" id="GO:0009253">
    <property type="term" value="P:peptidoglycan catabolic process"/>
    <property type="evidence" value="ECO:0007669"/>
    <property type="project" value="InterPro"/>
</dbReference>
<dbReference type="GO" id="GO:0071555">
    <property type="term" value="P:cell wall organization"/>
    <property type="evidence" value="ECO:0007669"/>
    <property type="project" value="UniProtKB-KW"/>
</dbReference>
<evidence type="ECO:0000259" key="5">
    <source>
        <dbReference type="PROSITE" id="PS51781"/>
    </source>
</evidence>
<keyword evidence="7" id="KW-1185">Reference proteome</keyword>
<dbReference type="EMBL" id="FNQR01000011">
    <property type="protein sequence ID" value="SEA94984.1"/>
    <property type="molecule type" value="Genomic_DNA"/>
</dbReference>
<dbReference type="Pfam" id="PF01520">
    <property type="entry name" value="Amidase_3"/>
    <property type="match status" value="1"/>
</dbReference>
<name>A0A1H4FCG9_9BACI</name>
<evidence type="ECO:0000256" key="3">
    <source>
        <dbReference type="SAM" id="MobiDB-lite"/>
    </source>
</evidence>
<dbReference type="Pfam" id="PF08239">
    <property type="entry name" value="SH3_3"/>
    <property type="match status" value="3"/>
</dbReference>
<dbReference type="SMART" id="SM00646">
    <property type="entry name" value="Ami_3"/>
    <property type="match status" value="1"/>
</dbReference>
<feature type="chain" id="PRO_5011553139" evidence="4">
    <location>
        <begin position="30"/>
        <end position="422"/>
    </location>
</feature>
<dbReference type="GO" id="GO:0008745">
    <property type="term" value="F:N-acetylmuramoyl-L-alanine amidase activity"/>
    <property type="evidence" value="ECO:0007669"/>
    <property type="project" value="InterPro"/>
</dbReference>
<dbReference type="AlphaFoldDB" id="A0A1H4FCG9"/>
<dbReference type="RefSeq" id="WP_093045492.1">
    <property type="nucleotide sequence ID" value="NZ_FNQR01000011.1"/>
</dbReference>
<feature type="region of interest" description="Disordered" evidence="3">
    <location>
        <begin position="151"/>
        <end position="171"/>
    </location>
</feature>
<gene>
    <name evidence="6" type="ORF">SAMN05421743_11135</name>
</gene>
<sequence length="422" mass="46075">MAKQLNKVFALLFLLLLSVAAFTALPVKADNAIVNIDTLNVREAPSSYTKKLGQIHRGESYPILSEKYGWLQIQYNGGKAWVAKYLVKIQENTAVRSDADYLRVRAEPNTNSRILNHLMEGQSVKQLGTKGDWYKIKSKYGTGWIHSDYASPGNTSQSSTQPVQTSTGGASSQTLTLLYDGTNIRSGPSTNHKILGRAHKGDDFQVVSKDGKWYKIKYGSGTAYVAGWIVTLNNGSQNNSSSGGLQGKVIVIDAGHGGRDPGAIGLSGTYEKNVTLATALHVKEKLQAAGAKVIMTRSNDRYISLANRVNVSHSSNADVFLSLHYNSFPTYSGAKGIETFYHSSQDRNLAKLVQQGMIRATGTVNRGAKANSFHVIRENNNPSLLLELGYLSNVAEEKLVKTSNYQRKLSTGIVNGLMDYFN</sequence>
<dbReference type="SMART" id="SM00287">
    <property type="entry name" value="SH3b"/>
    <property type="match status" value="3"/>
</dbReference>
<evidence type="ECO:0000313" key="6">
    <source>
        <dbReference type="EMBL" id="SEA94984.1"/>
    </source>
</evidence>
<evidence type="ECO:0000256" key="4">
    <source>
        <dbReference type="SAM" id="SignalP"/>
    </source>
</evidence>
<dbReference type="OrthoDB" id="9806267at2"/>
<evidence type="ECO:0000313" key="7">
    <source>
        <dbReference type="Proteomes" id="UP000198584"/>
    </source>
</evidence>
<keyword evidence="4" id="KW-0732">Signal</keyword>
<dbReference type="PANTHER" id="PTHR30404:SF0">
    <property type="entry name" value="N-ACETYLMURAMOYL-L-ALANINE AMIDASE AMIC"/>
    <property type="match status" value="1"/>
</dbReference>
<dbReference type="STRING" id="571932.SAMN05421743_11135"/>
<evidence type="ECO:0000256" key="2">
    <source>
        <dbReference type="ARBA" id="ARBA00023316"/>
    </source>
</evidence>
<keyword evidence="2" id="KW-0961">Cell wall biogenesis/degradation</keyword>
<feature type="compositionally biased region" description="Low complexity" evidence="3">
    <location>
        <begin position="155"/>
        <end position="167"/>
    </location>
</feature>